<name>A0A9P7QVF3_9PEZI</name>
<evidence type="ECO:0000313" key="4">
    <source>
        <dbReference type="EMBL" id="KAG7042300.1"/>
    </source>
</evidence>
<keyword evidence="1" id="KW-0732">Signal</keyword>
<feature type="chain" id="PRO_5040284239" evidence="1">
    <location>
        <begin position="27"/>
        <end position="386"/>
    </location>
</feature>
<proteinExistence type="predicted"/>
<dbReference type="Pfam" id="PF25581">
    <property type="entry name" value="AsqO_C"/>
    <property type="match status" value="1"/>
</dbReference>
<feature type="domain" description="AsqO/PenF-like C-terminal" evidence="3">
    <location>
        <begin position="254"/>
        <end position="379"/>
    </location>
</feature>
<evidence type="ECO:0000256" key="1">
    <source>
        <dbReference type="SAM" id="SignalP"/>
    </source>
</evidence>
<keyword evidence="5" id="KW-1185">Reference proteome</keyword>
<evidence type="ECO:0000313" key="5">
    <source>
        <dbReference type="Proteomes" id="UP000699042"/>
    </source>
</evidence>
<dbReference type="Pfam" id="PF24137">
    <property type="entry name" value="DA_N"/>
    <property type="match status" value="1"/>
</dbReference>
<protein>
    <submittedName>
        <fullName evidence="4">Hydroxyneurosporene synthase (CrtC)</fullName>
    </submittedName>
</protein>
<gene>
    <name evidence="4" type="ORF">JMJ77_010400</name>
</gene>
<dbReference type="InterPro" id="IPR056402">
    <property type="entry name" value="DA_N"/>
</dbReference>
<reference evidence="4" key="1">
    <citation type="submission" date="2021-05" db="EMBL/GenBank/DDBJ databases">
        <title>Comparative genomics of three Colletotrichum scovillei strains and genetic complementation revealed genes involved fungal growth and virulence on chili pepper.</title>
        <authorList>
            <person name="Hsieh D.-K."/>
            <person name="Chuang S.-C."/>
            <person name="Chen C.-Y."/>
            <person name="Chao Y.-T."/>
            <person name="Lu M.-Y.J."/>
            <person name="Lee M.-H."/>
            <person name="Shih M.-C."/>
        </authorList>
    </citation>
    <scope>NUCLEOTIDE SEQUENCE</scope>
    <source>
        <strain evidence="4">Coll-153</strain>
    </source>
</reference>
<accession>A0A9P7QVF3</accession>
<dbReference type="AlphaFoldDB" id="A0A9P7QVF3"/>
<dbReference type="EMBL" id="JAESDN010000013">
    <property type="protein sequence ID" value="KAG7042300.1"/>
    <property type="molecule type" value="Genomic_DNA"/>
</dbReference>
<comment type="caution">
    <text evidence="4">The sequence shown here is derived from an EMBL/GenBank/DDBJ whole genome shotgun (WGS) entry which is preliminary data.</text>
</comment>
<evidence type="ECO:0000259" key="3">
    <source>
        <dbReference type="Pfam" id="PF25581"/>
    </source>
</evidence>
<dbReference type="InterPro" id="IPR057722">
    <property type="entry name" value="AsqO/PenF-like_C"/>
</dbReference>
<evidence type="ECO:0000259" key="2">
    <source>
        <dbReference type="Pfam" id="PF24137"/>
    </source>
</evidence>
<feature type="domain" description="Diels-Alderase N-terminal" evidence="2">
    <location>
        <begin position="53"/>
        <end position="246"/>
    </location>
</feature>
<feature type="signal peptide" evidence="1">
    <location>
        <begin position="1"/>
        <end position="26"/>
    </location>
</feature>
<dbReference type="SUPFAM" id="SSF159245">
    <property type="entry name" value="AttH-like"/>
    <property type="match status" value="1"/>
</dbReference>
<sequence length="386" mass="41761">MFGRKHIGSMGWMNFVAFSSTLPVLAHSTTAPRTAHAQPSQANHVQYVPPEAFNGSVVPSFTSNDFGFDGARMSNFNRSVWDWWYFDVVSPTDNSSIIILFNLAFDTGLLGGSSTTAANADITGTFANGTRFSYSTEAPNGAVIVTAQEGGSSGSWNDAGMTWSSTPDMKTYVVSIETPLINGTVTFDSKAPPHYPCGPKEPRANLQIAKNFGWANAVPDSDAVVDITVGGEDVRYTGYGYHDKNWGDKPFVETFTDWYWGHARLGNYSIVWFDFIDVELVNTVSSYASKDGKIITASCKEGAVKVRPVDGPYPPVGDGKFPSAFNIVMDLGKEGILNATVTREVTVLDVPIYKRWTGPAKGSINGGPEMTGVGLWEEVNLLNPLA</sequence>
<dbReference type="Proteomes" id="UP000699042">
    <property type="component" value="Unassembled WGS sequence"/>
</dbReference>
<organism evidence="4 5">
    <name type="scientific">Colletotrichum scovillei</name>
    <dbReference type="NCBI Taxonomy" id="1209932"/>
    <lineage>
        <taxon>Eukaryota</taxon>
        <taxon>Fungi</taxon>
        <taxon>Dikarya</taxon>
        <taxon>Ascomycota</taxon>
        <taxon>Pezizomycotina</taxon>
        <taxon>Sordariomycetes</taxon>
        <taxon>Hypocreomycetidae</taxon>
        <taxon>Glomerellales</taxon>
        <taxon>Glomerellaceae</taxon>
        <taxon>Colletotrichum</taxon>
        <taxon>Colletotrichum acutatum species complex</taxon>
    </lineage>
</organism>